<name>A0A943YYK5_9ACTN</name>
<evidence type="ECO:0000313" key="2">
    <source>
        <dbReference type="Proteomes" id="UP000727506"/>
    </source>
</evidence>
<reference evidence="1" key="1">
    <citation type="submission" date="2021-02" db="EMBL/GenBank/DDBJ databases">
        <title>Infant gut strain persistence is associated with maternal origin, phylogeny, and functional potential including surface adhesion and iron acquisition.</title>
        <authorList>
            <person name="Lou Y.C."/>
        </authorList>
    </citation>
    <scope>NUCLEOTIDE SEQUENCE</scope>
    <source>
        <strain evidence="1">L2_039_000G1_dasL2_039_000G1_concoct_11</strain>
    </source>
</reference>
<evidence type="ECO:0000313" key="1">
    <source>
        <dbReference type="EMBL" id="MBS6941133.1"/>
    </source>
</evidence>
<dbReference type="AlphaFoldDB" id="A0A943YYK5"/>
<sequence>MNMPIDVMAVFQEATNAEAARSVPLCVSVLLDDSAPADLTAFVRSSFASASAQARVSVNYFSDEHAVFDPRSDMAVIAAGVTPEVGLIAERARSAGIPTMVATTLPELVAATAREQGHPIPEGDLLAPHLEDGSIVMLAEPIDIASGDADVQHRLPFDPQDPFSLEPIPLTGDFSAELSRKMGEWVVAVFKTKRLAFAQAFDFVRRPLSLESVRATSIQNAGVGFIAFIPGADLPIMTLNQAKMVLQIAAAYGQPLTSERVKELAAVVGGGFACRAVARQAVGVVPALGWAVKAGIGYAGTSAMGHAAVEYFERGGNMAGLAGVIDDARRAASEAAGSTRVGRVAKETAAEMGRQARDAAAARAKDAVREAPGKVASAARSLARTTAYAVKKANERVDRIAR</sequence>
<proteinExistence type="predicted"/>
<gene>
    <name evidence="1" type="ORF">KH142_06610</name>
</gene>
<accession>A0A943YYK5</accession>
<protein>
    <recommendedName>
        <fullName evidence="3">DUF697 domain-containing protein</fullName>
    </recommendedName>
</protein>
<evidence type="ECO:0008006" key="3">
    <source>
        <dbReference type="Google" id="ProtNLM"/>
    </source>
</evidence>
<comment type="caution">
    <text evidence="1">The sequence shown here is derived from an EMBL/GenBank/DDBJ whole genome shotgun (WGS) entry which is preliminary data.</text>
</comment>
<organism evidence="1 2">
    <name type="scientific">Slackia piriformis</name>
    <dbReference type="NCBI Taxonomy" id="626934"/>
    <lineage>
        <taxon>Bacteria</taxon>
        <taxon>Bacillati</taxon>
        <taxon>Actinomycetota</taxon>
        <taxon>Coriobacteriia</taxon>
        <taxon>Eggerthellales</taxon>
        <taxon>Eggerthellaceae</taxon>
        <taxon>Slackia</taxon>
    </lineage>
</organism>
<dbReference type="EMBL" id="JAGZSV010000121">
    <property type="protein sequence ID" value="MBS6941133.1"/>
    <property type="molecule type" value="Genomic_DNA"/>
</dbReference>
<dbReference type="Proteomes" id="UP000727506">
    <property type="component" value="Unassembled WGS sequence"/>
</dbReference>